<dbReference type="InterPro" id="IPR011009">
    <property type="entry name" value="Kinase-like_dom_sf"/>
</dbReference>
<name>A0AAE0NDU6_9PEZI</name>
<protein>
    <recommendedName>
        <fullName evidence="1">Protein kinase domain-containing protein</fullName>
    </recommendedName>
</protein>
<dbReference type="SUPFAM" id="SSF56112">
    <property type="entry name" value="Protein kinase-like (PK-like)"/>
    <property type="match status" value="1"/>
</dbReference>
<sequence length="323" mass="35777">MSELPITCKDDVETALVYDCRDMSTLQGVKYSYWVLGSALDDDALYMGTIKGNTPPSEHVLEQIKEALSQVPAECIFPPLPFPWWLARTRVTVADDWDKEPSPDLYLKRPWITNLDAQPGENNVARWFAHEIKQLEQLARSPPHPNLLRYHGCRVRNGRVTGALLARVPGRDLESHLQNGGTVDKDLFFAALASAVDYLHNVVGLVHNDISPSNAMVGPDGAPTLIDLGSAYPDGEEMLANVPYTYFVGPLTASPMSRKSRDIASLNHLRTWIENPVIETAGRRRRNETASHFFKVGSELHQAATARQKAIRAKAAEGNETAA</sequence>
<dbReference type="PROSITE" id="PS50011">
    <property type="entry name" value="PROTEIN_KINASE_DOM"/>
    <property type="match status" value="1"/>
</dbReference>
<dbReference type="GO" id="GO:0005524">
    <property type="term" value="F:ATP binding"/>
    <property type="evidence" value="ECO:0007669"/>
    <property type="project" value="InterPro"/>
</dbReference>
<organism evidence="2 3">
    <name type="scientific">Lasiosphaeria ovina</name>
    <dbReference type="NCBI Taxonomy" id="92902"/>
    <lineage>
        <taxon>Eukaryota</taxon>
        <taxon>Fungi</taxon>
        <taxon>Dikarya</taxon>
        <taxon>Ascomycota</taxon>
        <taxon>Pezizomycotina</taxon>
        <taxon>Sordariomycetes</taxon>
        <taxon>Sordariomycetidae</taxon>
        <taxon>Sordariales</taxon>
        <taxon>Lasiosphaeriaceae</taxon>
        <taxon>Lasiosphaeria</taxon>
    </lineage>
</organism>
<accession>A0AAE0NDU6</accession>
<dbReference type="Proteomes" id="UP001287356">
    <property type="component" value="Unassembled WGS sequence"/>
</dbReference>
<dbReference type="AlphaFoldDB" id="A0AAE0NDU6"/>
<gene>
    <name evidence="2" type="ORF">B0T24DRAFT_695654</name>
</gene>
<comment type="caution">
    <text evidence="2">The sequence shown here is derived from an EMBL/GenBank/DDBJ whole genome shotgun (WGS) entry which is preliminary data.</text>
</comment>
<dbReference type="EMBL" id="JAULSN010000002">
    <property type="protein sequence ID" value="KAK3379698.1"/>
    <property type="molecule type" value="Genomic_DNA"/>
</dbReference>
<reference evidence="2" key="2">
    <citation type="submission" date="2023-06" db="EMBL/GenBank/DDBJ databases">
        <authorList>
            <consortium name="Lawrence Berkeley National Laboratory"/>
            <person name="Haridas S."/>
            <person name="Hensen N."/>
            <person name="Bonometti L."/>
            <person name="Westerberg I."/>
            <person name="Brannstrom I.O."/>
            <person name="Guillou S."/>
            <person name="Cros-Aarteil S."/>
            <person name="Calhoun S."/>
            <person name="Kuo A."/>
            <person name="Mondo S."/>
            <person name="Pangilinan J."/>
            <person name="Riley R."/>
            <person name="Labutti K."/>
            <person name="Andreopoulos B."/>
            <person name="Lipzen A."/>
            <person name="Chen C."/>
            <person name="Yanf M."/>
            <person name="Daum C."/>
            <person name="Ng V."/>
            <person name="Clum A."/>
            <person name="Steindorff A."/>
            <person name="Ohm R."/>
            <person name="Martin F."/>
            <person name="Silar P."/>
            <person name="Natvig D."/>
            <person name="Lalanne C."/>
            <person name="Gautier V."/>
            <person name="Ament-Velasquez S.L."/>
            <person name="Kruys A."/>
            <person name="Hutchinson M.I."/>
            <person name="Powell A.J."/>
            <person name="Barry K."/>
            <person name="Miller A.N."/>
            <person name="Grigoriev I.V."/>
            <person name="Debuchy R."/>
            <person name="Gladieux P."/>
            <person name="Thoren M.H."/>
            <person name="Johannesson H."/>
        </authorList>
    </citation>
    <scope>NUCLEOTIDE SEQUENCE</scope>
    <source>
        <strain evidence="2">CBS 958.72</strain>
    </source>
</reference>
<evidence type="ECO:0000313" key="2">
    <source>
        <dbReference type="EMBL" id="KAK3379698.1"/>
    </source>
</evidence>
<proteinExistence type="predicted"/>
<dbReference type="GO" id="GO:0004672">
    <property type="term" value="F:protein kinase activity"/>
    <property type="evidence" value="ECO:0007669"/>
    <property type="project" value="InterPro"/>
</dbReference>
<evidence type="ECO:0000313" key="3">
    <source>
        <dbReference type="Proteomes" id="UP001287356"/>
    </source>
</evidence>
<feature type="domain" description="Protein kinase" evidence="1">
    <location>
        <begin position="77"/>
        <end position="323"/>
    </location>
</feature>
<dbReference type="InterPro" id="IPR000719">
    <property type="entry name" value="Prot_kinase_dom"/>
</dbReference>
<evidence type="ECO:0000259" key="1">
    <source>
        <dbReference type="PROSITE" id="PS50011"/>
    </source>
</evidence>
<keyword evidence="3" id="KW-1185">Reference proteome</keyword>
<reference evidence="2" key="1">
    <citation type="journal article" date="2023" name="Mol. Phylogenet. Evol.">
        <title>Genome-scale phylogeny and comparative genomics of the fungal order Sordariales.</title>
        <authorList>
            <person name="Hensen N."/>
            <person name="Bonometti L."/>
            <person name="Westerberg I."/>
            <person name="Brannstrom I.O."/>
            <person name="Guillou S."/>
            <person name="Cros-Aarteil S."/>
            <person name="Calhoun S."/>
            <person name="Haridas S."/>
            <person name="Kuo A."/>
            <person name="Mondo S."/>
            <person name="Pangilinan J."/>
            <person name="Riley R."/>
            <person name="LaButti K."/>
            <person name="Andreopoulos B."/>
            <person name="Lipzen A."/>
            <person name="Chen C."/>
            <person name="Yan M."/>
            <person name="Daum C."/>
            <person name="Ng V."/>
            <person name="Clum A."/>
            <person name="Steindorff A."/>
            <person name="Ohm R.A."/>
            <person name="Martin F."/>
            <person name="Silar P."/>
            <person name="Natvig D.O."/>
            <person name="Lalanne C."/>
            <person name="Gautier V."/>
            <person name="Ament-Velasquez S.L."/>
            <person name="Kruys A."/>
            <person name="Hutchinson M.I."/>
            <person name="Powell A.J."/>
            <person name="Barry K."/>
            <person name="Miller A.N."/>
            <person name="Grigoriev I.V."/>
            <person name="Debuchy R."/>
            <person name="Gladieux P."/>
            <person name="Hiltunen Thoren M."/>
            <person name="Johannesson H."/>
        </authorList>
    </citation>
    <scope>NUCLEOTIDE SEQUENCE</scope>
    <source>
        <strain evidence="2">CBS 958.72</strain>
    </source>
</reference>
<dbReference type="Gene3D" id="1.10.510.10">
    <property type="entry name" value="Transferase(Phosphotransferase) domain 1"/>
    <property type="match status" value="1"/>
</dbReference>